<evidence type="ECO:0000256" key="7">
    <source>
        <dbReference type="ARBA" id="ARBA00023053"/>
    </source>
</evidence>
<keyword evidence="3" id="KW-0813">Transport</keyword>
<evidence type="ECO:0000256" key="12">
    <source>
        <dbReference type="SAM" id="Phobius"/>
    </source>
</evidence>
<keyword evidence="5 12" id="KW-0812">Transmembrane</keyword>
<keyword evidence="6 12" id="KW-1133">Transmembrane helix</keyword>
<comment type="similarity">
    <text evidence="2 11">Belongs to the sodium:solute symporter (SSF) (TC 2.A.21) family.</text>
</comment>
<evidence type="ECO:0000256" key="4">
    <source>
        <dbReference type="ARBA" id="ARBA00022475"/>
    </source>
</evidence>
<dbReference type="PANTHER" id="PTHR42985">
    <property type="entry name" value="SODIUM-COUPLED MONOCARBOXYLATE TRANSPORTER"/>
    <property type="match status" value="1"/>
</dbReference>
<reference evidence="14" key="2">
    <citation type="submission" date="2020-05" db="UniProtKB">
        <authorList>
            <consortium name="EnsemblMetazoa"/>
        </authorList>
    </citation>
    <scope>IDENTIFICATION</scope>
    <source>
        <strain evidence="14">wikel</strain>
    </source>
</reference>
<comment type="subcellular location">
    <subcellularLocation>
        <location evidence="1">Cell membrane</location>
        <topology evidence="1">Multi-pass membrane protein</topology>
    </subcellularLocation>
</comment>
<dbReference type="InParanoid" id="B7PC63"/>
<dbReference type="AlphaFoldDB" id="B7PC63"/>
<dbReference type="EMBL" id="ABJB010925424">
    <property type="status" value="NOT_ANNOTATED_CDS"/>
    <property type="molecule type" value="Genomic_DNA"/>
</dbReference>
<reference evidence="13 15" key="1">
    <citation type="submission" date="2008-03" db="EMBL/GenBank/DDBJ databases">
        <title>Annotation of Ixodes scapularis.</title>
        <authorList>
            <consortium name="Ixodes scapularis Genome Project Consortium"/>
            <person name="Caler E."/>
            <person name="Hannick L.I."/>
            <person name="Bidwell S."/>
            <person name="Joardar V."/>
            <person name="Thiagarajan M."/>
            <person name="Amedeo P."/>
            <person name="Galinsky K.J."/>
            <person name="Schobel S."/>
            <person name="Inman J."/>
            <person name="Hostetler J."/>
            <person name="Miller J."/>
            <person name="Hammond M."/>
            <person name="Megy K."/>
            <person name="Lawson D."/>
            <person name="Kodira C."/>
            <person name="Sutton G."/>
            <person name="Meyer J."/>
            <person name="Hill C.A."/>
            <person name="Birren B."/>
            <person name="Nene V."/>
            <person name="Collins F."/>
            <person name="Alarcon-Chaidez F."/>
            <person name="Wikel S."/>
            <person name="Strausberg R."/>
        </authorList>
    </citation>
    <scope>NUCLEOTIDE SEQUENCE [LARGE SCALE GENOMIC DNA]</scope>
    <source>
        <strain evidence="15">Wikel</strain>
        <strain evidence="13">Wikel colony</strain>
    </source>
</reference>
<dbReference type="HOGENOM" id="CLU_018808_7_1_1"/>
<evidence type="ECO:0000256" key="6">
    <source>
        <dbReference type="ARBA" id="ARBA00022989"/>
    </source>
</evidence>
<dbReference type="VEuPathDB" id="VectorBase:ISCI016881"/>
<evidence type="ECO:0000256" key="5">
    <source>
        <dbReference type="ARBA" id="ARBA00022692"/>
    </source>
</evidence>
<dbReference type="InterPro" id="IPR051163">
    <property type="entry name" value="Sodium:Solute_Symporter_SSF"/>
</dbReference>
<evidence type="ECO:0000256" key="2">
    <source>
        <dbReference type="ARBA" id="ARBA00006434"/>
    </source>
</evidence>
<keyword evidence="8" id="KW-0406">Ion transport</keyword>
<evidence type="ECO:0000256" key="8">
    <source>
        <dbReference type="ARBA" id="ARBA00023065"/>
    </source>
</evidence>
<evidence type="ECO:0000256" key="11">
    <source>
        <dbReference type="RuleBase" id="RU362091"/>
    </source>
</evidence>
<evidence type="ECO:0000256" key="10">
    <source>
        <dbReference type="ARBA" id="ARBA00023201"/>
    </source>
</evidence>
<organism>
    <name type="scientific">Ixodes scapularis</name>
    <name type="common">Black-legged tick</name>
    <name type="synonym">Deer tick</name>
    <dbReference type="NCBI Taxonomy" id="6945"/>
    <lineage>
        <taxon>Eukaryota</taxon>
        <taxon>Metazoa</taxon>
        <taxon>Ecdysozoa</taxon>
        <taxon>Arthropoda</taxon>
        <taxon>Chelicerata</taxon>
        <taxon>Arachnida</taxon>
        <taxon>Acari</taxon>
        <taxon>Parasitiformes</taxon>
        <taxon>Ixodida</taxon>
        <taxon>Ixodoidea</taxon>
        <taxon>Ixodidae</taxon>
        <taxon>Ixodinae</taxon>
        <taxon>Ixodes</taxon>
    </lineage>
</organism>
<keyword evidence="15" id="KW-1185">Reference proteome</keyword>
<feature type="transmembrane region" description="Helical" evidence="12">
    <location>
        <begin position="66"/>
        <end position="87"/>
    </location>
</feature>
<keyword evidence="7" id="KW-0915">Sodium</keyword>
<dbReference type="PaxDb" id="6945-B7PC63"/>
<evidence type="ECO:0000313" key="15">
    <source>
        <dbReference type="Proteomes" id="UP000001555"/>
    </source>
</evidence>
<protein>
    <submittedName>
        <fullName evidence="13 14">Sodium-dependent multivitamin transporter, putative</fullName>
    </submittedName>
</protein>
<feature type="transmembrane region" description="Helical" evidence="12">
    <location>
        <begin position="37"/>
        <end position="59"/>
    </location>
</feature>
<dbReference type="Gene3D" id="1.20.1730.10">
    <property type="entry name" value="Sodium/glucose cotransporter"/>
    <property type="match status" value="1"/>
</dbReference>
<dbReference type="EMBL" id="DS682091">
    <property type="protein sequence ID" value="EEC04185.1"/>
    <property type="molecule type" value="Genomic_DNA"/>
</dbReference>
<keyword evidence="9 12" id="KW-0472">Membrane</keyword>
<evidence type="ECO:0000313" key="13">
    <source>
        <dbReference type="EMBL" id="EEC04185.1"/>
    </source>
</evidence>
<gene>
    <name evidence="13" type="ORF">IscW_ISCW016881</name>
</gene>
<dbReference type="EnsemblMetazoa" id="ISCW016881-RA">
    <property type="protein sequence ID" value="ISCW016881-PA"/>
    <property type="gene ID" value="ISCW016881"/>
</dbReference>
<proteinExistence type="inferred from homology"/>
<evidence type="ECO:0000256" key="3">
    <source>
        <dbReference type="ARBA" id="ARBA00022448"/>
    </source>
</evidence>
<dbReference type="Proteomes" id="UP000001555">
    <property type="component" value="Unassembled WGS sequence"/>
</dbReference>
<dbReference type="InterPro" id="IPR038377">
    <property type="entry name" value="Na/Glc_symporter_sf"/>
</dbReference>
<keyword evidence="4" id="KW-1003">Cell membrane</keyword>
<name>B7PC63_IXOSC</name>
<dbReference type="GO" id="GO:0005886">
    <property type="term" value="C:plasma membrane"/>
    <property type="evidence" value="ECO:0007669"/>
    <property type="project" value="UniProtKB-SubCell"/>
</dbReference>
<accession>B7PC63</accession>
<keyword evidence="10" id="KW-0739">Sodium transport</keyword>
<dbReference type="PANTHER" id="PTHR42985:SF40">
    <property type="entry name" value="LD47995P-RELATED"/>
    <property type="match status" value="1"/>
</dbReference>
<evidence type="ECO:0000256" key="1">
    <source>
        <dbReference type="ARBA" id="ARBA00004651"/>
    </source>
</evidence>
<dbReference type="Pfam" id="PF00474">
    <property type="entry name" value="SSF"/>
    <property type="match status" value="1"/>
</dbReference>
<dbReference type="GO" id="GO:0022857">
    <property type="term" value="F:transmembrane transporter activity"/>
    <property type="evidence" value="ECO:0007669"/>
    <property type="project" value="InterPro"/>
</dbReference>
<evidence type="ECO:0000256" key="9">
    <source>
        <dbReference type="ARBA" id="ARBA00023136"/>
    </source>
</evidence>
<dbReference type="PROSITE" id="PS50283">
    <property type="entry name" value="NA_SOLUT_SYMP_3"/>
    <property type="match status" value="1"/>
</dbReference>
<dbReference type="VEuPathDB" id="VectorBase:ISCW016881"/>
<dbReference type="GO" id="GO:0006814">
    <property type="term" value="P:sodium ion transport"/>
    <property type="evidence" value="ECO:0007669"/>
    <property type="project" value="UniProtKB-KW"/>
</dbReference>
<sequence>MTLNLVIGLYFALSGRSHRMGADEAFLAGRDIGVNPLAVSVLASLLSATSVIGLTAHFYTYGLHMLWASVTALTLVPFIRNVIIPLIHELKVTSVFERAQVDEMQAWSLIA</sequence>
<evidence type="ECO:0000313" key="14">
    <source>
        <dbReference type="EnsemblMetazoa" id="ISCW016881-PA"/>
    </source>
</evidence>
<dbReference type="InterPro" id="IPR001734">
    <property type="entry name" value="Na/solute_symporter"/>
</dbReference>